<protein>
    <submittedName>
        <fullName evidence="2">CDP-alcohol phosphatidyltransferase family protein</fullName>
    </submittedName>
</protein>
<reference evidence="2" key="2">
    <citation type="submission" date="2021-05" db="EMBL/GenBank/DDBJ databases">
        <title>Protein family content uncovers lineage relationships and bacterial pathway maintenance mechanisms in DPANN archaea.</title>
        <authorList>
            <person name="Castelle C.J."/>
            <person name="Meheust R."/>
            <person name="Jaffe A.L."/>
            <person name="Seitz K."/>
            <person name="Gong X."/>
            <person name="Baker B.J."/>
            <person name="Banfield J.F."/>
        </authorList>
    </citation>
    <scope>NUCLEOTIDE SEQUENCE</scope>
    <source>
        <strain evidence="2">RIFCSPHIGHO2_01_FULL_AR10_44_11</strain>
    </source>
</reference>
<feature type="transmembrane region" description="Helical" evidence="1">
    <location>
        <begin position="162"/>
        <end position="181"/>
    </location>
</feature>
<dbReference type="Pfam" id="PF01066">
    <property type="entry name" value="CDP-OH_P_transf"/>
    <property type="match status" value="1"/>
</dbReference>
<keyword evidence="1" id="KW-0472">Membrane</keyword>
<feature type="transmembrane region" description="Helical" evidence="1">
    <location>
        <begin position="27"/>
        <end position="44"/>
    </location>
</feature>
<feature type="transmembrane region" description="Helical" evidence="1">
    <location>
        <begin position="92"/>
        <end position="118"/>
    </location>
</feature>
<keyword evidence="1" id="KW-0812">Transmembrane</keyword>
<name>A0A8T4KVB2_9ARCH</name>
<evidence type="ECO:0000313" key="2">
    <source>
        <dbReference type="EMBL" id="MBS3057472.1"/>
    </source>
</evidence>
<dbReference type="EMBL" id="JAGVWD010000038">
    <property type="protein sequence ID" value="MBS3057472.1"/>
    <property type="molecule type" value="Genomic_DNA"/>
</dbReference>
<dbReference type="GO" id="GO:0016020">
    <property type="term" value="C:membrane"/>
    <property type="evidence" value="ECO:0007669"/>
    <property type="project" value="InterPro"/>
</dbReference>
<keyword evidence="1" id="KW-1133">Transmembrane helix</keyword>
<proteinExistence type="predicted"/>
<evidence type="ECO:0000256" key="1">
    <source>
        <dbReference type="SAM" id="Phobius"/>
    </source>
</evidence>
<dbReference type="GO" id="GO:0016780">
    <property type="term" value="F:phosphotransferase activity, for other substituted phosphate groups"/>
    <property type="evidence" value="ECO:0007669"/>
    <property type="project" value="InterPro"/>
</dbReference>
<gene>
    <name evidence="2" type="ORF">J4415_02480</name>
</gene>
<dbReference type="GO" id="GO:0008654">
    <property type="term" value="P:phospholipid biosynthetic process"/>
    <property type="evidence" value="ECO:0007669"/>
    <property type="project" value="InterPro"/>
</dbReference>
<comment type="caution">
    <text evidence="2">The sequence shown here is derived from an EMBL/GenBank/DDBJ whole genome shotgun (WGS) entry which is preliminary data.</text>
</comment>
<dbReference type="InterPro" id="IPR043130">
    <property type="entry name" value="CDP-OH_PTrfase_TM_dom"/>
</dbReference>
<reference evidence="2" key="1">
    <citation type="submission" date="2021-03" db="EMBL/GenBank/DDBJ databases">
        <authorList>
            <person name="Jaffe A."/>
        </authorList>
    </citation>
    <scope>NUCLEOTIDE SEQUENCE</scope>
    <source>
        <strain evidence="2">RIFCSPHIGHO2_01_FULL_AR10_44_11</strain>
    </source>
</reference>
<evidence type="ECO:0000313" key="3">
    <source>
        <dbReference type="Proteomes" id="UP000677687"/>
    </source>
</evidence>
<dbReference type="Gene3D" id="1.20.120.1760">
    <property type="match status" value="1"/>
</dbReference>
<feature type="transmembrane region" description="Helical" evidence="1">
    <location>
        <begin position="50"/>
        <end position="71"/>
    </location>
</feature>
<accession>A0A8T4KVB2</accession>
<dbReference type="AlphaFoldDB" id="A0A8T4KVB2"/>
<organism evidence="2 3">
    <name type="scientific">Candidatus Iainarchaeum sp</name>
    <dbReference type="NCBI Taxonomy" id="3101447"/>
    <lineage>
        <taxon>Archaea</taxon>
        <taxon>Candidatus Iainarchaeota</taxon>
        <taxon>Candidatus Iainarchaeia</taxon>
        <taxon>Candidatus Iainarchaeales</taxon>
        <taxon>Candidatus Iainarchaeaceae</taxon>
        <taxon>Candidatus Iainarchaeum</taxon>
    </lineage>
</organism>
<sequence>MEIKTKSRIEATLLAPIAKRMNISPDCITAFSILLCIIAGYFVLQNSLAYGALFWLLSGIFDSLDGAIAKTHRRSTKFGSLFDKVADRINDAIILCAIILAGLVELWIGLAALVLITIASYASACLDAQVEKTTGERISLRAVRTGIIFIGLLLGMKISVQYAVYIVLVIGAYALASRLIYAKRVLG</sequence>
<dbReference type="InterPro" id="IPR000462">
    <property type="entry name" value="CDP-OH_P_trans"/>
</dbReference>
<dbReference type="Proteomes" id="UP000677687">
    <property type="component" value="Unassembled WGS sequence"/>
</dbReference>